<dbReference type="VEuPathDB" id="AmoebaDB:KM1_114570"/>
<organism evidence="1 2">
    <name type="scientific">Entamoeba histolytica</name>
    <dbReference type="NCBI Taxonomy" id="5759"/>
    <lineage>
        <taxon>Eukaryota</taxon>
        <taxon>Amoebozoa</taxon>
        <taxon>Evosea</taxon>
        <taxon>Archamoebae</taxon>
        <taxon>Mastigamoebida</taxon>
        <taxon>Entamoebidae</taxon>
        <taxon>Entamoeba</taxon>
    </lineage>
</organism>
<dbReference type="VEuPathDB" id="AmoebaDB:EHI5A_094840"/>
<accession>A0A5K1UAQ0</accession>
<protein>
    <submittedName>
        <fullName evidence="1">Uncharacterized protein</fullName>
    </submittedName>
</protein>
<dbReference type="Proteomes" id="UP000078387">
    <property type="component" value="Unassembled WGS sequence"/>
</dbReference>
<sequence>MNNMHNSQSNSNINFNELKRRYCQYKPQMRKMNEEFNYSMNLKRRIDSSLFSWKHPTTDRNDEQVNDSYSCSNESNEKALILYEDPLKIINDTLITKQNNCSVPMSNEIFMELC</sequence>
<evidence type="ECO:0000313" key="2">
    <source>
        <dbReference type="Proteomes" id="UP000078387"/>
    </source>
</evidence>
<proteinExistence type="predicted"/>
<gene>
    <name evidence="1" type="ORF">CL6EHI_125890</name>
</gene>
<comment type="caution">
    <text evidence="1">The sequence shown here is derived from an EMBL/GenBank/DDBJ whole genome shotgun (WGS) entry which is preliminary data.</text>
</comment>
<reference evidence="1 2" key="1">
    <citation type="submission" date="2016-05" db="EMBL/GenBank/DDBJ databases">
        <title>First whole genome sequencing of Entamoeba histolytica HM1:IMSS-clone-6.</title>
        <authorList>
            <person name="Mukherjee Avik.K."/>
            <person name="Izumyama S."/>
            <person name="Nakada-Tsukui K."/>
            <person name="Nozaki T."/>
        </authorList>
    </citation>
    <scope>NUCLEOTIDE SEQUENCE [LARGE SCALE GENOMIC DNA]</scope>
    <source>
        <strain evidence="1 2">HM1:IMSS clone 6</strain>
    </source>
</reference>
<evidence type="ECO:0000313" key="1">
    <source>
        <dbReference type="EMBL" id="GAT92833.1"/>
    </source>
</evidence>
<dbReference type="VEuPathDB" id="AmoebaDB:EHI7A_059740"/>
<dbReference type="OMA" id="VPMNTEI"/>
<dbReference type="VEuPathDB" id="AmoebaDB:EHI8A_062160"/>
<dbReference type="EMBL" id="BDEQ01000001">
    <property type="protein sequence ID" value="GAT92833.1"/>
    <property type="molecule type" value="Genomic_DNA"/>
</dbReference>
<name>A0A5K1UAQ0_ENTHI</name>
<dbReference type="VEuPathDB" id="AmoebaDB:EHI_125890"/>
<dbReference type="AlphaFoldDB" id="A0A5K1UAQ0"/>